<evidence type="ECO:0000256" key="12">
    <source>
        <dbReference type="ARBA" id="ARBA00022840"/>
    </source>
</evidence>
<keyword evidence="25" id="KW-0732">Signal</keyword>
<reference evidence="29 30" key="2">
    <citation type="submission" date="2025-04" db="UniProtKB">
        <authorList>
            <consortium name="RefSeq"/>
        </authorList>
    </citation>
    <scope>IDENTIFICATION</scope>
    <source>
        <tissue evidence="29 30">Leaf</tissue>
    </source>
</reference>
<comment type="catalytic activity">
    <reaction evidence="1">
        <text>ATP + protein L-histidine = ADP + protein N-phospho-L-histidine.</text>
        <dbReference type="EC" id="2.7.13.3"/>
    </reaction>
</comment>
<evidence type="ECO:0000256" key="21">
    <source>
        <dbReference type="PIRSR" id="PIRSR026389-3"/>
    </source>
</evidence>
<evidence type="ECO:0000256" key="20">
    <source>
        <dbReference type="PIRSR" id="PIRSR026389-2"/>
    </source>
</evidence>
<evidence type="ECO:0000313" key="31">
    <source>
        <dbReference type="RefSeq" id="XP_020084462.1"/>
    </source>
</evidence>
<dbReference type="PANTHER" id="PTHR24423">
    <property type="entry name" value="TWO-COMPONENT SENSOR HISTIDINE KINASE"/>
    <property type="match status" value="1"/>
</dbReference>
<keyword evidence="15 19" id="KW-0902">Two-component regulatory system</keyword>
<dbReference type="SMART" id="SM00448">
    <property type="entry name" value="REC"/>
    <property type="match status" value="1"/>
</dbReference>
<dbReference type="InterPro" id="IPR001789">
    <property type="entry name" value="Sig_transdc_resp-reg_receiver"/>
</dbReference>
<dbReference type="AlphaFoldDB" id="A0A6P5ELK7"/>
<dbReference type="PROSITE" id="PS50110">
    <property type="entry name" value="RESPONSE_REGULATORY"/>
    <property type="match status" value="1"/>
</dbReference>
<sequence>MLRALFHGLLILSLLFSTSAAIEIGFSRCNCDGDTLWSAESILQCQKVSDFLIAAAYFSIPLELLYFATCSNLFPFKWIVIQFGAFIVLCGLTHLLNVFTYEPHSFLLVLSLTVSKFLTALVSFATAITLLTLIPQLLRIKVRENFLRIKARELDREVGLMKRQEEASWHVRMLTREIRKSLDRHTILYTTLVELSKTLSLENCAVWMPDESRMSMILTHQLRDRSSSDLYTQSIPMDDPDVIEIKETKGVKILGPDSVLGSASSRGTLESGPVAAIRMPMLNVSNFKGGTPEVVEASYAILVLVLPRDDPRVWSYQELEIVEVVADQVAVALSHASVLEESQLMRDKLAEQNRVLLQAKQEAMMATEARNSFQKAMSQGMTRPIHSIMGLLSILQEEVVSPEQRLIVNSIAKTSSVVSTLINDVMEIATTNSEQLSLVMRPFEIRSMIKEALSVTKCLCGCKGIGFEFQAERSIPERVVGDEKRLFHLILHMVGTLVNGCDEGSLTFSVRSYGEGEARQDQEWVPWKSSLSDSYTCLKFEIGIKRLQSNASSSSSSHVSRKPSESLEMGLSFSMCKKLVQMMQGNIWATSNSKGHTESVTLILQFPLQPLTPVSVGSLDLYRTSSSPNFKGLRVLLADNDDVNRAVTRKLLEKLGCRVCSVSSGNECTQRLTSLGTSNTPFQIVIFDLNSNRMDGFEVAIRIRKFRSGCWPLVVGLTASADESVWEKCLQSGMNGLIRKPVTLQAMGDELYRVLQNT</sequence>
<protein>
    <recommendedName>
        <fullName evidence="19">Ethylene receptor</fullName>
    </recommendedName>
</protein>
<dbReference type="RefSeq" id="XP_020084460.1">
    <property type="nucleotide sequence ID" value="XM_020228871.1"/>
</dbReference>
<dbReference type="FunFam" id="1.10.287.130:FF:000087">
    <property type="entry name" value="Ethylene receptor 4"/>
    <property type="match status" value="1"/>
</dbReference>
<evidence type="ECO:0000256" key="9">
    <source>
        <dbReference type="ARBA" id="ARBA00022745"/>
    </source>
</evidence>
<feature type="domain" description="Histidine kinase" evidence="26">
    <location>
        <begin position="376"/>
        <end position="610"/>
    </location>
</feature>
<keyword evidence="16 19" id="KW-0472">Membrane</keyword>
<keyword evidence="14 19" id="KW-0186">Copper</keyword>
<dbReference type="PANTHER" id="PTHR24423:SF633">
    <property type="entry name" value="ETHYLENE RECEPTOR 2"/>
    <property type="match status" value="1"/>
</dbReference>
<comment type="similarity">
    <text evidence="3 19">Belongs to the ethylene receptor family.</text>
</comment>
<name>A0A6P5ELK7_ANACO</name>
<evidence type="ECO:0000256" key="17">
    <source>
        <dbReference type="ARBA" id="ARBA00023157"/>
    </source>
</evidence>
<dbReference type="RefSeq" id="XP_020084461.1">
    <property type="nucleotide sequence ID" value="XM_020228872.1"/>
</dbReference>
<keyword evidence="12 19" id="KW-0067">ATP-binding</keyword>
<dbReference type="InterPro" id="IPR003661">
    <property type="entry name" value="HisK_dim/P_dom"/>
</dbReference>
<evidence type="ECO:0000256" key="11">
    <source>
        <dbReference type="ARBA" id="ARBA00022824"/>
    </source>
</evidence>
<feature type="signal peptide" evidence="25">
    <location>
        <begin position="1"/>
        <end position="21"/>
    </location>
</feature>
<evidence type="ECO:0000256" key="25">
    <source>
        <dbReference type="SAM" id="SignalP"/>
    </source>
</evidence>
<evidence type="ECO:0000313" key="28">
    <source>
        <dbReference type="Proteomes" id="UP000515123"/>
    </source>
</evidence>
<dbReference type="Gramene" id="Aco010452.1.mrna1">
    <property type="protein sequence ID" value="Aco010452.1.mrna1"/>
    <property type="gene ID" value="Aco010452.1.path1"/>
</dbReference>
<evidence type="ECO:0000256" key="16">
    <source>
        <dbReference type="ARBA" id="ARBA00023136"/>
    </source>
</evidence>
<dbReference type="Proteomes" id="UP000515123">
    <property type="component" value="Linkage group 3"/>
</dbReference>
<dbReference type="InterPro" id="IPR014525">
    <property type="entry name" value="ETR"/>
</dbReference>
<dbReference type="InterPro" id="IPR005467">
    <property type="entry name" value="His_kinase_dom"/>
</dbReference>
<dbReference type="GO" id="GO:0046872">
    <property type="term" value="F:metal ion binding"/>
    <property type="evidence" value="ECO:0007669"/>
    <property type="project" value="UniProtKB-UniRule"/>
</dbReference>
<evidence type="ECO:0000256" key="22">
    <source>
        <dbReference type="PIRSR" id="PIRSR026389-4"/>
    </source>
</evidence>
<comment type="cofactor">
    <cofactor evidence="20">
        <name>Cu cation</name>
        <dbReference type="ChEBI" id="CHEBI:23378"/>
    </cofactor>
    <text evidence="20">Binds 1 copper ion per dimer.</text>
</comment>
<evidence type="ECO:0000256" key="1">
    <source>
        <dbReference type="ARBA" id="ARBA00000085"/>
    </source>
</evidence>
<evidence type="ECO:0000256" key="14">
    <source>
        <dbReference type="ARBA" id="ARBA00023008"/>
    </source>
</evidence>
<accession>A0A6P5ELK7</accession>
<evidence type="ECO:0000256" key="3">
    <source>
        <dbReference type="ARBA" id="ARBA00009842"/>
    </source>
</evidence>
<evidence type="ECO:0000256" key="23">
    <source>
        <dbReference type="PROSITE-ProRule" id="PRU00169"/>
    </source>
</evidence>
<dbReference type="GeneID" id="109707541"/>
<evidence type="ECO:0000313" key="30">
    <source>
        <dbReference type="RefSeq" id="XP_020084461.1"/>
    </source>
</evidence>
<evidence type="ECO:0000259" key="27">
    <source>
        <dbReference type="PROSITE" id="PS50110"/>
    </source>
</evidence>
<evidence type="ECO:0000256" key="19">
    <source>
        <dbReference type="PIRNR" id="PIRNR026389"/>
    </source>
</evidence>
<dbReference type="SUPFAM" id="SSF55781">
    <property type="entry name" value="GAF domain-like"/>
    <property type="match status" value="1"/>
</dbReference>
<feature type="cross-link" description="Glycyl lysine isopeptide (Lys-Gly) (interchain with G-Cter in ubiquitin)" evidence="22">
    <location>
        <position position="740"/>
    </location>
</feature>
<dbReference type="GO" id="GO:0004674">
    <property type="term" value="F:protein serine/threonine kinase activity"/>
    <property type="evidence" value="ECO:0007669"/>
    <property type="project" value="UniProtKB-ARBA"/>
</dbReference>
<dbReference type="InterPro" id="IPR011006">
    <property type="entry name" value="CheY-like_superfamily"/>
</dbReference>
<dbReference type="SMART" id="SM00065">
    <property type="entry name" value="GAF"/>
    <property type="match status" value="1"/>
</dbReference>
<dbReference type="SUPFAM" id="SSF55874">
    <property type="entry name" value="ATPase domain of HSP90 chaperone/DNA topoisomerase II/histidine kinase"/>
    <property type="match status" value="1"/>
</dbReference>
<evidence type="ECO:0000256" key="5">
    <source>
        <dbReference type="ARBA" id="ARBA00022679"/>
    </source>
</evidence>
<keyword evidence="13 24" id="KW-1133">Transmembrane helix</keyword>
<keyword evidence="4 23" id="KW-0597">Phosphoprotein</keyword>
<evidence type="ECO:0000256" key="10">
    <source>
        <dbReference type="ARBA" id="ARBA00022777"/>
    </source>
</evidence>
<dbReference type="CDD" id="cd19933">
    <property type="entry name" value="REC_ETR-like"/>
    <property type="match status" value="1"/>
</dbReference>
<dbReference type="InterPro" id="IPR036097">
    <property type="entry name" value="HisK_dim/P_sf"/>
</dbReference>
<evidence type="ECO:0000256" key="4">
    <source>
        <dbReference type="ARBA" id="ARBA00022553"/>
    </source>
</evidence>
<evidence type="ECO:0000256" key="18">
    <source>
        <dbReference type="ARBA" id="ARBA00023170"/>
    </source>
</evidence>
<feature type="chain" id="PRO_5044647988" description="Ethylene receptor" evidence="25">
    <location>
        <begin position="22"/>
        <end position="758"/>
    </location>
</feature>
<feature type="modified residue" description="4-aspartylphosphate" evidence="23">
    <location>
        <position position="688"/>
    </location>
</feature>
<dbReference type="InterPro" id="IPR058544">
    <property type="entry name" value="ETR1_N"/>
</dbReference>
<dbReference type="InterPro" id="IPR036890">
    <property type="entry name" value="HATPase_C_sf"/>
</dbReference>
<evidence type="ECO:0000256" key="13">
    <source>
        <dbReference type="ARBA" id="ARBA00022989"/>
    </source>
</evidence>
<dbReference type="Pfam" id="PF00072">
    <property type="entry name" value="Response_reg"/>
    <property type="match status" value="1"/>
</dbReference>
<feature type="domain" description="Response regulatory" evidence="27">
    <location>
        <begin position="634"/>
        <end position="755"/>
    </location>
</feature>
<reference evidence="28" key="1">
    <citation type="journal article" date="2015" name="Nat. Genet.">
        <title>The pineapple genome and the evolution of CAM photosynthesis.</title>
        <authorList>
            <person name="Ming R."/>
            <person name="VanBuren R."/>
            <person name="Wai C.M."/>
            <person name="Tang H."/>
            <person name="Schatz M.C."/>
            <person name="Bowers J.E."/>
            <person name="Lyons E."/>
            <person name="Wang M.L."/>
            <person name="Chen J."/>
            <person name="Biggers E."/>
            <person name="Zhang J."/>
            <person name="Huang L."/>
            <person name="Zhang L."/>
            <person name="Miao W."/>
            <person name="Zhang J."/>
            <person name="Ye Z."/>
            <person name="Miao C."/>
            <person name="Lin Z."/>
            <person name="Wang H."/>
            <person name="Zhou H."/>
            <person name="Yim W.C."/>
            <person name="Priest H.D."/>
            <person name="Zheng C."/>
            <person name="Woodhouse M."/>
            <person name="Edger P.P."/>
            <person name="Guyot R."/>
            <person name="Guo H.B."/>
            <person name="Guo H."/>
            <person name="Zheng G."/>
            <person name="Singh R."/>
            <person name="Sharma A."/>
            <person name="Min X."/>
            <person name="Zheng Y."/>
            <person name="Lee H."/>
            <person name="Gurtowski J."/>
            <person name="Sedlazeck F.J."/>
            <person name="Harkess A."/>
            <person name="McKain M.R."/>
            <person name="Liao Z."/>
            <person name="Fang J."/>
            <person name="Liu J."/>
            <person name="Zhang X."/>
            <person name="Zhang Q."/>
            <person name="Hu W."/>
            <person name="Qin Y."/>
            <person name="Wang K."/>
            <person name="Chen L.Y."/>
            <person name="Shirley N."/>
            <person name="Lin Y.R."/>
            <person name="Liu L.Y."/>
            <person name="Hernandez A.G."/>
            <person name="Wright C.L."/>
            <person name="Bulone V."/>
            <person name="Tuskan G.A."/>
            <person name="Heath K."/>
            <person name="Zee F."/>
            <person name="Moore P.H."/>
            <person name="Sunkar R."/>
            <person name="Leebens-Mack J.H."/>
            <person name="Mockler T."/>
            <person name="Bennetzen J.L."/>
            <person name="Freeling M."/>
            <person name="Sankoff D."/>
            <person name="Paterson A.H."/>
            <person name="Zhu X."/>
            <person name="Yang X."/>
            <person name="Smith J.A."/>
            <person name="Cushman J.C."/>
            <person name="Paull R.E."/>
            <person name="Yu Q."/>
        </authorList>
    </citation>
    <scope>NUCLEOTIDE SEQUENCE [LARGE SCALE GENOMIC DNA]</scope>
    <source>
        <strain evidence="28">cv. F153</strain>
    </source>
</reference>
<keyword evidence="28" id="KW-1185">Reference proteome</keyword>
<keyword evidence="18 19" id="KW-0675">Receptor</keyword>
<evidence type="ECO:0000259" key="26">
    <source>
        <dbReference type="PROSITE" id="PS50109"/>
    </source>
</evidence>
<dbReference type="Gene3D" id="3.30.565.10">
    <property type="entry name" value="Histidine kinase-like ATPase, C-terminal domain"/>
    <property type="match status" value="1"/>
</dbReference>
<dbReference type="SUPFAM" id="SSF52172">
    <property type="entry name" value="CheY-like"/>
    <property type="match status" value="1"/>
</dbReference>
<dbReference type="GO" id="GO:0051740">
    <property type="term" value="F:ethylene binding"/>
    <property type="evidence" value="ECO:0007669"/>
    <property type="project" value="UniProtKB-UniRule"/>
</dbReference>
<evidence type="ECO:0000256" key="8">
    <source>
        <dbReference type="ARBA" id="ARBA00022741"/>
    </source>
</evidence>
<dbReference type="FunFam" id="3.40.50.2300:FF:000240">
    <property type="entry name" value="Ethylene receptor"/>
    <property type="match status" value="1"/>
</dbReference>
<dbReference type="PIRSF" id="PIRSF026389">
    <property type="entry name" value="Ethyln_sen_HK"/>
    <property type="match status" value="1"/>
</dbReference>
<keyword evidence="9 19" id="KW-0936">Ethylene signaling pathway</keyword>
<feature type="disulfide bond" description="Interchain" evidence="21">
    <location>
        <position position="29"/>
    </location>
</feature>
<dbReference type="Pfam" id="PF01590">
    <property type="entry name" value="GAF"/>
    <property type="match status" value="1"/>
</dbReference>
<dbReference type="Pfam" id="PF25487">
    <property type="entry name" value="ETR1_N"/>
    <property type="match status" value="1"/>
</dbReference>
<dbReference type="SUPFAM" id="SSF47384">
    <property type="entry name" value="Homodimeric domain of signal transducing histidine kinase"/>
    <property type="match status" value="1"/>
</dbReference>
<feature type="disulfide bond" description="Interchain" evidence="21">
    <location>
        <position position="31"/>
    </location>
</feature>
<evidence type="ECO:0000256" key="24">
    <source>
        <dbReference type="SAM" id="Phobius"/>
    </source>
</evidence>
<dbReference type="Gene3D" id="3.30.450.40">
    <property type="match status" value="1"/>
</dbReference>
<dbReference type="Gene3D" id="1.10.287.130">
    <property type="match status" value="1"/>
</dbReference>
<keyword evidence="8 19" id="KW-0547">Nucleotide-binding</keyword>
<dbReference type="CDD" id="cd00082">
    <property type="entry name" value="HisKA"/>
    <property type="match status" value="1"/>
</dbReference>
<evidence type="ECO:0000256" key="2">
    <source>
        <dbReference type="ARBA" id="ARBA00004477"/>
    </source>
</evidence>
<dbReference type="PROSITE" id="PS50109">
    <property type="entry name" value="HIS_KIN"/>
    <property type="match status" value="1"/>
</dbReference>
<feature type="binding site" evidence="20">
    <location>
        <position position="94"/>
    </location>
    <ligand>
        <name>Cu cation</name>
        <dbReference type="ChEBI" id="CHEBI:23378"/>
    </ligand>
</feature>
<evidence type="ECO:0000313" key="29">
    <source>
        <dbReference type="RefSeq" id="XP_020084460.1"/>
    </source>
</evidence>
<evidence type="ECO:0000256" key="6">
    <source>
        <dbReference type="ARBA" id="ARBA00022692"/>
    </source>
</evidence>
<dbReference type="Gene3D" id="3.40.50.2300">
    <property type="match status" value="1"/>
</dbReference>
<dbReference type="GO" id="GO:0005789">
    <property type="term" value="C:endoplasmic reticulum membrane"/>
    <property type="evidence" value="ECO:0007669"/>
    <property type="project" value="UniProtKB-SubCell"/>
</dbReference>
<evidence type="ECO:0000256" key="15">
    <source>
        <dbReference type="ARBA" id="ARBA00023012"/>
    </source>
</evidence>
<keyword evidence="5 19" id="KW-0808">Transferase</keyword>
<keyword evidence="7 19" id="KW-0479">Metal-binding</keyword>
<dbReference type="InterPro" id="IPR029016">
    <property type="entry name" value="GAF-like_dom_sf"/>
</dbReference>
<dbReference type="InterPro" id="IPR003018">
    <property type="entry name" value="GAF"/>
</dbReference>
<keyword evidence="10 19" id="KW-0418">Kinase</keyword>
<dbReference type="Pfam" id="PF00512">
    <property type="entry name" value="HisKA"/>
    <property type="match status" value="1"/>
</dbReference>
<keyword evidence="17 21" id="KW-1015">Disulfide bond</keyword>
<dbReference type="GO" id="GO:0010105">
    <property type="term" value="P:negative regulation of ethylene-activated signaling pathway"/>
    <property type="evidence" value="ECO:0007669"/>
    <property type="project" value="UniProtKB-ARBA"/>
</dbReference>
<feature type="transmembrane region" description="Helical" evidence="24">
    <location>
        <begin position="51"/>
        <end position="69"/>
    </location>
</feature>
<dbReference type="GO" id="GO:0005524">
    <property type="term" value="F:ATP binding"/>
    <property type="evidence" value="ECO:0007669"/>
    <property type="project" value="UniProtKB-UniRule"/>
</dbReference>
<dbReference type="RefSeq" id="XP_020084462.1">
    <property type="nucleotide sequence ID" value="XM_020228873.1"/>
</dbReference>
<comment type="function">
    <text evidence="19">May act early in the ethylene signal transduction pathway, possibly as an ethylene receptor, or as a regulator of the pathway.</text>
</comment>
<feature type="binding site" evidence="20">
    <location>
        <position position="90"/>
    </location>
    <ligand>
        <name>Cu cation</name>
        <dbReference type="ChEBI" id="CHEBI:23378"/>
    </ligand>
</feature>
<feature type="transmembrane region" description="Helical" evidence="24">
    <location>
        <begin position="117"/>
        <end position="138"/>
    </location>
</feature>
<evidence type="ECO:0000256" key="7">
    <source>
        <dbReference type="ARBA" id="ARBA00022723"/>
    </source>
</evidence>
<dbReference type="GO" id="GO:0038199">
    <property type="term" value="F:ethylene receptor activity"/>
    <property type="evidence" value="ECO:0007669"/>
    <property type="project" value="UniProtKB-UniRule"/>
</dbReference>
<keyword evidence="11 19" id="KW-0256">Endoplasmic reticulum</keyword>
<dbReference type="CDD" id="cd16938">
    <property type="entry name" value="HATPase_ETR2_ERS2-EIN4-like"/>
    <property type="match status" value="1"/>
</dbReference>
<proteinExistence type="inferred from homology"/>
<keyword evidence="6 24" id="KW-0812">Transmembrane</keyword>
<comment type="subcellular location">
    <subcellularLocation>
        <location evidence="2">Endoplasmic reticulum membrane</location>
        <topology evidence="2">Multi-pass membrane protein</topology>
    </subcellularLocation>
</comment>
<dbReference type="OrthoDB" id="60033at2759"/>
<dbReference type="GO" id="GO:0000155">
    <property type="term" value="F:phosphorelay sensor kinase activity"/>
    <property type="evidence" value="ECO:0007669"/>
    <property type="project" value="InterPro"/>
</dbReference>
<dbReference type="SMART" id="SM00388">
    <property type="entry name" value="HisKA"/>
    <property type="match status" value="1"/>
</dbReference>
<feature type="transmembrane region" description="Helical" evidence="24">
    <location>
        <begin position="76"/>
        <end position="97"/>
    </location>
</feature>
<gene>
    <name evidence="29 30 31" type="primary">LOC109707541</name>
</gene>
<organism evidence="30">
    <name type="scientific">Ananas comosus</name>
    <name type="common">Pineapple</name>
    <name type="synonym">Ananas ananas</name>
    <dbReference type="NCBI Taxonomy" id="4615"/>
    <lineage>
        <taxon>Eukaryota</taxon>
        <taxon>Viridiplantae</taxon>
        <taxon>Streptophyta</taxon>
        <taxon>Embryophyta</taxon>
        <taxon>Tracheophyta</taxon>
        <taxon>Spermatophyta</taxon>
        <taxon>Magnoliopsida</taxon>
        <taxon>Liliopsida</taxon>
        <taxon>Poales</taxon>
        <taxon>Bromeliaceae</taxon>
        <taxon>Bromelioideae</taxon>
        <taxon>Ananas</taxon>
    </lineage>
</organism>